<dbReference type="Pfam" id="PF17166">
    <property type="entry name" value="DUF5126"/>
    <property type="match status" value="1"/>
</dbReference>
<keyword evidence="5" id="KW-1185">Reference proteome</keyword>
<dbReference type="InterPro" id="IPR032164">
    <property type="entry name" value="DUF5000"/>
</dbReference>
<protein>
    <submittedName>
        <fullName evidence="4">DUF5000 domain-containing lipoprotein</fullName>
    </submittedName>
</protein>
<evidence type="ECO:0000313" key="4">
    <source>
        <dbReference type="EMBL" id="WZN44820.1"/>
    </source>
</evidence>
<dbReference type="InterPro" id="IPR008979">
    <property type="entry name" value="Galactose-bd-like_sf"/>
</dbReference>
<dbReference type="RefSeq" id="WP_341839585.1">
    <property type="nucleotide sequence ID" value="NZ_CP149792.1"/>
</dbReference>
<name>A0ABZ2YXS9_9BACT</name>
<dbReference type="SUPFAM" id="SSF49785">
    <property type="entry name" value="Galactose-binding domain-like"/>
    <property type="match status" value="1"/>
</dbReference>
<dbReference type="InterPro" id="IPR033431">
    <property type="entry name" value="DUF5126"/>
</dbReference>
<dbReference type="PROSITE" id="PS51257">
    <property type="entry name" value="PROKAR_LIPOPROTEIN"/>
    <property type="match status" value="1"/>
</dbReference>
<feature type="domain" description="DUF5000" evidence="2">
    <location>
        <begin position="247"/>
        <end position="383"/>
    </location>
</feature>
<dbReference type="Pfam" id="PF16391">
    <property type="entry name" value="DUF5000"/>
    <property type="match status" value="1"/>
</dbReference>
<accession>A0ABZ2YXS9</accession>
<evidence type="ECO:0000259" key="2">
    <source>
        <dbReference type="Pfam" id="PF16391"/>
    </source>
</evidence>
<evidence type="ECO:0000259" key="3">
    <source>
        <dbReference type="Pfam" id="PF17166"/>
    </source>
</evidence>
<feature type="domain" description="DUF4959" evidence="1">
    <location>
        <begin position="16"/>
        <end position="119"/>
    </location>
</feature>
<dbReference type="Gene3D" id="2.60.120.260">
    <property type="entry name" value="Galactose-binding domain-like"/>
    <property type="match status" value="1"/>
</dbReference>
<dbReference type="EMBL" id="CP150096">
    <property type="protein sequence ID" value="WZN44820.1"/>
    <property type="molecule type" value="Genomic_DNA"/>
</dbReference>
<evidence type="ECO:0000313" key="5">
    <source>
        <dbReference type="Proteomes" id="UP001449657"/>
    </source>
</evidence>
<gene>
    <name evidence="4" type="ORF">WJU22_18140</name>
</gene>
<evidence type="ECO:0000259" key="1">
    <source>
        <dbReference type="Pfam" id="PF16323"/>
    </source>
</evidence>
<dbReference type="Proteomes" id="UP001449657">
    <property type="component" value="Chromosome"/>
</dbReference>
<feature type="domain" description="DUF5126" evidence="3">
    <location>
        <begin position="122"/>
        <end position="221"/>
    </location>
</feature>
<sequence>MKMTYILLTAAFLAAACGKETHEPVNPKGGSPATISNVQVENLNGSAKITYSLPDDNDVLYVKATYEMRPGKTREVKSSYYNNFLLVDGFGDTLKHQIKLTVVTRSSVESAPVNVEVEPKLPPVLMIRRTFKVREDFGGVNLTFTNDTRAEIAIVAMTKDSTGKMKEFNTFYTKSVGTNYSLRGFEDTKREFRFFVRDQYGNYSDTLTGDWVPMYEKQLDRSKFREVILPGDIPDGWQFYPIPNLWAGTMWHSADKLDGMPMWITFDLGVVAQLSRIGLWQRPNEWLYMQNNVRQIEIWGMATTPPADGSWNGWTRLLEHTLIKPSGLPVGQLSQEDRDKGAAGEQMNVPLTMPKVRYIRVKILRTWTDGGYAANIQEMRFWGNDK</sequence>
<keyword evidence="4" id="KW-0449">Lipoprotein</keyword>
<reference evidence="4 5" key="1">
    <citation type="submission" date="2024-03" db="EMBL/GenBank/DDBJ databases">
        <title>Chitinophaga caseinilytica sp. nov., a casein hydrolysing bacterium isolated from forest soil.</title>
        <authorList>
            <person name="Lee D.S."/>
            <person name="Han D.M."/>
            <person name="Baek J.H."/>
            <person name="Choi D.G."/>
            <person name="Jeon J.H."/>
            <person name="Jeon C.O."/>
        </authorList>
    </citation>
    <scope>NUCLEOTIDE SEQUENCE [LARGE SCALE GENOMIC DNA]</scope>
    <source>
        <strain evidence="4 5">KACC 19118</strain>
    </source>
</reference>
<dbReference type="InterPro" id="IPR032527">
    <property type="entry name" value="DUF4959"/>
</dbReference>
<proteinExistence type="predicted"/>
<dbReference type="Pfam" id="PF16323">
    <property type="entry name" value="DUF4959"/>
    <property type="match status" value="1"/>
</dbReference>
<organism evidence="4 5">
    <name type="scientific">Chitinophaga caseinilytica</name>
    <dbReference type="NCBI Taxonomy" id="2267521"/>
    <lineage>
        <taxon>Bacteria</taxon>
        <taxon>Pseudomonadati</taxon>
        <taxon>Bacteroidota</taxon>
        <taxon>Chitinophagia</taxon>
        <taxon>Chitinophagales</taxon>
        <taxon>Chitinophagaceae</taxon>
        <taxon>Chitinophaga</taxon>
    </lineage>
</organism>